<evidence type="ECO:0000259" key="17">
    <source>
        <dbReference type="Pfam" id="PF01416"/>
    </source>
</evidence>
<evidence type="ECO:0000256" key="4">
    <source>
        <dbReference type="ARBA" id="ARBA00009375"/>
    </source>
</evidence>
<dbReference type="InterPro" id="IPR001406">
    <property type="entry name" value="PsdUridine_synth_TruA"/>
</dbReference>
<feature type="active site" description="Nucleophile" evidence="14">
    <location>
        <position position="167"/>
    </location>
</feature>
<evidence type="ECO:0000256" key="15">
    <source>
        <dbReference type="PIRSR" id="PIRSR641708-2"/>
    </source>
</evidence>
<accession>A0A8H7APC6</accession>
<evidence type="ECO:0000256" key="2">
    <source>
        <dbReference type="ARBA" id="ARBA00001832"/>
    </source>
</evidence>
<evidence type="ECO:0000313" key="18">
    <source>
        <dbReference type="EMBL" id="KAF7511069.1"/>
    </source>
</evidence>
<dbReference type="FunFam" id="3.30.70.660:FF:000002">
    <property type="entry name" value="tRNA pseudouridine synthase"/>
    <property type="match status" value="1"/>
</dbReference>
<evidence type="ECO:0000256" key="7">
    <source>
        <dbReference type="ARBA" id="ARBA00023235"/>
    </source>
</evidence>
<evidence type="ECO:0000256" key="5">
    <source>
        <dbReference type="ARBA" id="ARBA00022664"/>
    </source>
</evidence>
<comment type="similarity">
    <text evidence="4">Belongs to the tRNA pseudouridine synthase TruA family.</text>
</comment>
<evidence type="ECO:0000256" key="8">
    <source>
        <dbReference type="ARBA" id="ARBA00023242"/>
    </source>
</evidence>
<comment type="catalytic activity">
    <reaction evidence="9">
        <text>a uridine in tRNA = a pseudouridine in tRNA</text>
        <dbReference type="Rhea" id="RHEA:54572"/>
        <dbReference type="Rhea" id="RHEA-COMP:13339"/>
        <dbReference type="Rhea" id="RHEA-COMP:13934"/>
        <dbReference type="ChEBI" id="CHEBI:65314"/>
        <dbReference type="ChEBI" id="CHEBI:65315"/>
    </reaction>
</comment>
<feature type="domain" description="Pseudouridine synthase I TruA alpha/beta" evidence="17">
    <location>
        <begin position="447"/>
        <end position="552"/>
    </location>
</feature>
<protein>
    <recommendedName>
        <fullName evidence="11">tRNA pseudouridine synthase 1</fullName>
    </recommendedName>
    <alternativeName>
        <fullName evidence="12">tRNA pseudouridylate synthase 1</fullName>
    </alternativeName>
    <alternativeName>
        <fullName evidence="13">tRNA-uridine isomerase 1</fullName>
    </alternativeName>
</protein>
<feature type="region of interest" description="Disordered" evidence="16">
    <location>
        <begin position="1"/>
        <end position="89"/>
    </location>
</feature>
<dbReference type="SUPFAM" id="SSF55120">
    <property type="entry name" value="Pseudouridine synthase"/>
    <property type="match status" value="1"/>
</dbReference>
<dbReference type="InterPro" id="IPR041708">
    <property type="entry name" value="PUS1/PUS2-like"/>
</dbReference>
<feature type="compositionally biased region" description="Basic and acidic residues" evidence="16">
    <location>
        <begin position="649"/>
        <end position="659"/>
    </location>
</feature>
<keyword evidence="19" id="KW-1185">Reference proteome</keyword>
<evidence type="ECO:0000256" key="9">
    <source>
        <dbReference type="ARBA" id="ARBA00036943"/>
    </source>
</evidence>
<dbReference type="GO" id="GO:0003723">
    <property type="term" value="F:RNA binding"/>
    <property type="evidence" value="ECO:0007669"/>
    <property type="project" value="InterPro"/>
</dbReference>
<feature type="compositionally biased region" description="Polar residues" evidence="16">
    <location>
        <begin position="1"/>
        <end position="10"/>
    </location>
</feature>
<evidence type="ECO:0000256" key="14">
    <source>
        <dbReference type="PIRSR" id="PIRSR641708-1"/>
    </source>
</evidence>
<dbReference type="GO" id="GO:1990481">
    <property type="term" value="P:mRNA pseudouridine synthesis"/>
    <property type="evidence" value="ECO:0007669"/>
    <property type="project" value="TreeGrafter"/>
</dbReference>
<reference evidence="18" key="1">
    <citation type="submission" date="2020-02" db="EMBL/GenBank/DDBJ databases">
        <authorList>
            <person name="Palmer J.M."/>
        </authorList>
    </citation>
    <scope>NUCLEOTIDE SEQUENCE</scope>
    <source>
        <strain evidence="18">EPUS1.4</strain>
        <tissue evidence="18">Thallus</tissue>
    </source>
</reference>
<dbReference type="EMBL" id="JAACFV010000023">
    <property type="protein sequence ID" value="KAF7511069.1"/>
    <property type="molecule type" value="Genomic_DNA"/>
</dbReference>
<dbReference type="InterPro" id="IPR020095">
    <property type="entry name" value="PsdUridine_synth_TruA_C"/>
</dbReference>
<dbReference type="GO" id="GO:0031120">
    <property type="term" value="P:snRNA pseudouridine synthesis"/>
    <property type="evidence" value="ECO:0007669"/>
    <property type="project" value="UniProtKB-ARBA"/>
</dbReference>
<dbReference type="GO" id="GO:0031119">
    <property type="term" value="P:tRNA pseudouridine synthesis"/>
    <property type="evidence" value="ECO:0007669"/>
    <property type="project" value="InterPro"/>
</dbReference>
<keyword evidence="5" id="KW-0507">mRNA processing</keyword>
<comment type="subcellular location">
    <subcellularLocation>
        <location evidence="3">Nucleus</location>
    </subcellularLocation>
</comment>
<dbReference type="Pfam" id="PF01416">
    <property type="entry name" value="PseudoU_synth_1"/>
    <property type="match status" value="1"/>
</dbReference>
<dbReference type="GO" id="GO:0009982">
    <property type="term" value="F:pseudouridine synthase activity"/>
    <property type="evidence" value="ECO:0007669"/>
    <property type="project" value="InterPro"/>
</dbReference>
<evidence type="ECO:0000256" key="3">
    <source>
        <dbReference type="ARBA" id="ARBA00004123"/>
    </source>
</evidence>
<name>A0A8H7APC6_9EURO</name>
<proteinExistence type="inferred from homology"/>
<dbReference type="PANTHER" id="PTHR11142:SF4">
    <property type="entry name" value="PSEUDOURIDYLATE SYNTHASE 1 HOMOLOG"/>
    <property type="match status" value="1"/>
</dbReference>
<comment type="function">
    <text evidence="10">Formation of pseudouridine at positions 27 and 28 in the anticodon stem and loop of transfer RNAs; at positions 34 and 36 of intron-containing precursor tRNA(Ile) and at position 35 in the intron-containing tRNA(Tyr). Catalyzes pseudouridylation at position 44 in U2 snRNA. Also catalyzes pseudouridylation of mRNAs.</text>
</comment>
<dbReference type="OrthoDB" id="10256309at2759"/>
<gene>
    <name evidence="18" type="ORF">GJ744_005300</name>
</gene>
<feature type="binding site" evidence="15">
    <location>
        <position position="223"/>
    </location>
    <ligand>
        <name>substrate</name>
    </ligand>
</feature>
<evidence type="ECO:0000256" key="6">
    <source>
        <dbReference type="ARBA" id="ARBA00022694"/>
    </source>
</evidence>
<dbReference type="PANTHER" id="PTHR11142">
    <property type="entry name" value="PSEUDOURIDYLATE SYNTHASE"/>
    <property type="match status" value="1"/>
</dbReference>
<comment type="catalytic activity">
    <reaction evidence="2">
        <text>uridine in snRNA = pseudouridine in snRNA</text>
        <dbReference type="Rhea" id="RHEA:51124"/>
        <dbReference type="Rhea" id="RHEA-COMP:12891"/>
        <dbReference type="Rhea" id="RHEA-COMP:12892"/>
        <dbReference type="ChEBI" id="CHEBI:65314"/>
        <dbReference type="ChEBI" id="CHEBI:65315"/>
    </reaction>
</comment>
<evidence type="ECO:0000256" key="13">
    <source>
        <dbReference type="ARBA" id="ARBA00080858"/>
    </source>
</evidence>
<feature type="compositionally biased region" description="Basic and acidic residues" evidence="16">
    <location>
        <begin position="49"/>
        <end position="84"/>
    </location>
</feature>
<dbReference type="InterPro" id="IPR020094">
    <property type="entry name" value="TruA/RsuA/RluB/E/F_N"/>
</dbReference>
<evidence type="ECO:0000256" key="11">
    <source>
        <dbReference type="ARBA" id="ARBA00073968"/>
    </source>
</evidence>
<sequence>MDQASASQTSELRDSLPGGAGAGTEQFHSKSVPDKSRGPGRGRGGPPNKKRDMGRSEWSKTKPDKRRQNDDQQAAKRQRIDRGDAPLPVYATQFSKDDIAAEERRPKKKVAVLIGYSGTGYRGMQFAHDQKTIEGDLFKAFVAAGAISKANADDPKKSSFVRCARTDKGVHAAGNVISLKLIVGDEDTVQKINEHLSPQIRVWGYERTINSFSAYQLVDSRIYEYLIPTHSFLPPHPSSYLGQRIAESARENDDEERWRSRQDEVEGFWERVDEEHITQILESYDADSRNVLERALYPKEGNAAAPAPSQNRESNAVGEELESIRSHEATEAFLNNGVNENNRRKIEEFLDRIDKEDASETQVKLMLEDYDNDTRVLLETALLLREQEPSRSAASLACEAQSSLTTKDKNLPTIAEGIRKLRAAYIAAKRSYRISPARLERVRSCLAMYEGTRNFHNFTVEKKFRDPSAKRVIKSFIVNPKPILINGTEWLSLKVHGQSFMMHQIRKMVGMVALVIRCGCDPKRIAEAYGEESISIPKAPSLGLLLERPVFDSYNKRAKSEHGKEAIDFSKYESEMEEFKQREIYERIYRDEEKNNIFGNFFNHVDNFASEAFLFVTSGGITATKAASRNSGDKDASIDPALESEPENETVRNGEGEEG</sequence>
<evidence type="ECO:0000313" key="19">
    <source>
        <dbReference type="Proteomes" id="UP000606974"/>
    </source>
</evidence>
<evidence type="ECO:0000256" key="16">
    <source>
        <dbReference type="SAM" id="MobiDB-lite"/>
    </source>
</evidence>
<dbReference type="GO" id="GO:0006397">
    <property type="term" value="P:mRNA processing"/>
    <property type="evidence" value="ECO:0007669"/>
    <property type="project" value="UniProtKB-KW"/>
</dbReference>
<dbReference type="FunFam" id="3.30.70.580:FF:000002">
    <property type="entry name" value="tRNA pseudouridine synthase"/>
    <property type="match status" value="1"/>
</dbReference>
<keyword evidence="8" id="KW-0539">Nucleus</keyword>
<feature type="region of interest" description="Disordered" evidence="16">
    <location>
        <begin position="625"/>
        <end position="659"/>
    </location>
</feature>
<dbReference type="GO" id="GO:0005634">
    <property type="term" value="C:nucleus"/>
    <property type="evidence" value="ECO:0007669"/>
    <property type="project" value="UniProtKB-SubCell"/>
</dbReference>
<keyword evidence="6" id="KW-0819">tRNA processing</keyword>
<comment type="catalytic activity">
    <reaction evidence="1">
        <text>a uridine in mRNA = a pseudouridine in mRNA</text>
        <dbReference type="Rhea" id="RHEA:56644"/>
        <dbReference type="Rhea" id="RHEA-COMP:14658"/>
        <dbReference type="Rhea" id="RHEA-COMP:14659"/>
        <dbReference type="ChEBI" id="CHEBI:65314"/>
        <dbReference type="ChEBI" id="CHEBI:65315"/>
    </reaction>
</comment>
<feature type="region of interest" description="Disordered" evidence="16">
    <location>
        <begin position="301"/>
        <end position="321"/>
    </location>
</feature>
<organism evidence="18 19">
    <name type="scientific">Endocarpon pusillum</name>
    <dbReference type="NCBI Taxonomy" id="364733"/>
    <lineage>
        <taxon>Eukaryota</taxon>
        <taxon>Fungi</taxon>
        <taxon>Dikarya</taxon>
        <taxon>Ascomycota</taxon>
        <taxon>Pezizomycotina</taxon>
        <taxon>Eurotiomycetes</taxon>
        <taxon>Chaetothyriomycetidae</taxon>
        <taxon>Verrucariales</taxon>
        <taxon>Verrucariaceae</taxon>
        <taxon>Endocarpon</taxon>
    </lineage>
</organism>
<dbReference type="Gene3D" id="3.30.70.580">
    <property type="entry name" value="Pseudouridine synthase I, catalytic domain, N-terminal subdomain"/>
    <property type="match status" value="1"/>
</dbReference>
<keyword evidence="7" id="KW-0413">Isomerase</keyword>
<evidence type="ECO:0000256" key="10">
    <source>
        <dbReference type="ARBA" id="ARBA00053072"/>
    </source>
</evidence>
<dbReference type="InterPro" id="IPR020103">
    <property type="entry name" value="PsdUridine_synth_cat_dom_sf"/>
</dbReference>
<dbReference type="CDD" id="cd02568">
    <property type="entry name" value="PseudoU_synth_PUS1_PUS2"/>
    <property type="match status" value="1"/>
</dbReference>
<feature type="compositionally biased region" description="Basic and acidic residues" evidence="16">
    <location>
        <begin position="27"/>
        <end position="37"/>
    </location>
</feature>
<evidence type="ECO:0000256" key="12">
    <source>
        <dbReference type="ARBA" id="ARBA00079072"/>
    </source>
</evidence>
<evidence type="ECO:0000256" key="1">
    <source>
        <dbReference type="ARBA" id="ARBA00001166"/>
    </source>
</evidence>
<dbReference type="AlphaFoldDB" id="A0A8H7APC6"/>
<dbReference type="InterPro" id="IPR020097">
    <property type="entry name" value="PsdUridine_synth_TruA_a/b_dom"/>
</dbReference>
<dbReference type="Proteomes" id="UP000606974">
    <property type="component" value="Unassembled WGS sequence"/>
</dbReference>
<comment type="caution">
    <text evidence="18">The sequence shown here is derived from an EMBL/GenBank/DDBJ whole genome shotgun (WGS) entry which is preliminary data.</text>
</comment>
<dbReference type="Gene3D" id="3.30.70.660">
    <property type="entry name" value="Pseudouridine synthase I, catalytic domain, C-terminal subdomain"/>
    <property type="match status" value="1"/>
</dbReference>